<gene>
    <name evidence="6" type="ORF">K452DRAFT_290539</name>
</gene>
<dbReference type="GO" id="GO:0016020">
    <property type="term" value="C:membrane"/>
    <property type="evidence" value="ECO:0007669"/>
    <property type="project" value="UniProtKB-SubCell"/>
</dbReference>
<evidence type="ECO:0000256" key="1">
    <source>
        <dbReference type="ARBA" id="ARBA00004141"/>
    </source>
</evidence>
<evidence type="ECO:0000256" key="3">
    <source>
        <dbReference type="ARBA" id="ARBA00022989"/>
    </source>
</evidence>
<keyword evidence="7" id="KW-1185">Reference proteome</keyword>
<reference evidence="6" key="1">
    <citation type="journal article" date="2020" name="Stud. Mycol.">
        <title>101 Dothideomycetes genomes: a test case for predicting lifestyles and emergence of pathogens.</title>
        <authorList>
            <person name="Haridas S."/>
            <person name="Albert R."/>
            <person name="Binder M."/>
            <person name="Bloem J."/>
            <person name="Labutti K."/>
            <person name="Salamov A."/>
            <person name="Andreopoulos B."/>
            <person name="Baker S."/>
            <person name="Barry K."/>
            <person name="Bills G."/>
            <person name="Bluhm B."/>
            <person name="Cannon C."/>
            <person name="Castanera R."/>
            <person name="Culley D."/>
            <person name="Daum C."/>
            <person name="Ezra D."/>
            <person name="Gonzalez J."/>
            <person name="Henrissat B."/>
            <person name="Kuo A."/>
            <person name="Liang C."/>
            <person name="Lipzen A."/>
            <person name="Lutzoni F."/>
            <person name="Magnuson J."/>
            <person name="Mondo S."/>
            <person name="Nolan M."/>
            <person name="Ohm R."/>
            <person name="Pangilinan J."/>
            <person name="Park H.-J."/>
            <person name="Ramirez L."/>
            <person name="Alfaro M."/>
            <person name="Sun H."/>
            <person name="Tritt A."/>
            <person name="Yoshinaga Y."/>
            <person name="Zwiers L.-H."/>
            <person name="Turgeon B."/>
            <person name="Goodwin S."/>
            <person name="Spatafora J."/>
            <person name="Crous P."/>
            <person name="Grigoriev I."/>
        </authorList>
    </citation>
    <scope>NUCLEOTIDE SEQUENCE</scope>
    <source>
        <strain evidence="6">CBS 121167</strain>
    </source>
</reference>
<dbReference type="PANTHER" id="PTHR35042">
    <property type="entry name" value="ANTHRONE OXYGENASE ENCC"/>
    <property type="match status" value="1"/>
</dbReference>
<keyword evidence="3" id="KW-1133">Transmembrane helix</keyword>
<evidence type="ECO:0000313" key="7">
    <source>
        <dbReference type="Proteomes" id="UP000799438"/>
    </source>
</evidence>
<dbReference type="OrthoDB" id="3750842at2759"/>
<comment type="subcellular location">
    <subcellularLocation>
        <location evidence="1">Membrane</location>
        <topology evidence="1">Multi-pass membrane protein</topology>
    </subcellularLocation>
</comment>
<dbReference type="Proteomes" id="UP000799438">
    <property type="component" value="Unassembled WGS sequence"/>
</dbReference>
<evidence type="ECO:0000256" key="4">
    <source>
        <dbReference type="ARBA" id="ARBA00023136"/>
    </source>
</evidence>
<dbReference type="InterPro" id="IPR013901">
    <property type="entry name" value="Anthrone_oxy"/>
</dbReference>
<sequence length="170" mass="18798">MSPISPEAVVGTSVTFSFILLGNAITQSFMSVPAVLLDFPKPGTPEHAARAQLLGRQWPVFHRIGNNFMRPMSMFGIFGYGFTAWAMSQGRLKGDWRLLAVSSLCHLIVVIHSAINLQPLNYKIEACADGKSEKIDLAQAEEFGRSWIRCNFVRVVCPLVAGSLALWQFL</sequence>
<dbReference type="EMBL" id="ML995495">
    <property type="protein sequence ID" value="KAF2138894.1"/>
    <property type="molecule type" value="Genomic_DNA"/>
</dbReference>
<evidence type="ECO:0000313" key="6">
    <source>
        <dbReference type="EMBL" id="KAF2138894.1"/>
    </source>
</evidence>
<evidence type="ECO:0008006" key="8">
    <source>
        <dbReference type="Google" id="ProtNLM"/>
    </source>
</evidence>
<accession>A0A6A6B6N9</accession>
<keyword evidence="4" id="KW-0472">Membrane</keyword>
<dbReference type="Pfam" id="PF08592">
    <property type="entry name" value="Anthrone_oxy"/>
    <property type="match status" value="1"/>
</dbReference>
<dbReference type="AlphaFoldDB" id="A0A6A6B6N9"/>
<evidence type="ECO:0000256" key="5">
    <source>
        <dbReference type="ARBA" id="ARBA00034313"/>
    </source>
</evidence>
<dbReference type="RefSeq" id="XP_033394607.1">
    <property type="nucleotide sequence ID" value="XM_033541016.1"/>
</dbReference>
<organism evidence="6 7">
    <name type="scientific">Aplosporella prunicola CBS 121167</name>
    <dbReference type="NCBI Taxonomy" id="1176127"/>
    <lineage>
        <taxon>Eukaryota</taxon>
        <taxon>Fungi</taxon>
        <taxon>Dikarya</taxon>
        <taxon>Ascomycota</taxon>
        <taxon>Pezizomycotina</taxon>
        <taxon>Dothideomycetes</taxon>
        <taxon>Dothideomycetes incertae sedis</taxon>
        <taxon>Botryosphaeriales</taxon>
        <taxon>Aplosporellaceae</taxon>
        <taxon>Aplosporella</taxon>
    </lineage>
</organism>
<name>A0A6A6B6N9_9PEZI</name>
<proteinExistence type="inferred from homology"/>
<protein>
    <recommendedName>
        <fullName evidence="8">DUF1772 domain-containing protein</fullName>
    </recommendedName>
</protein>
<dbReference type="GeneID" id="54298512"/>
<comment type="similarity">
    <text evidence="5">Belongs to the anthrone oxygenase family.</text>
</comment>
<keyword evidence="2" id="KW-0812">Transmembrane</keyword>
<evidence type="ECO:0000256" key="2">
    <source>
        <dbReference type="ARBA" id="ARBA00022692"/>
    </source>
</evidence>
<dbReference type="PANTHER" id="PTHR35042:SF1">
    <property type="entry name" value="DUF1772-DOMAIN-CONTAINING PROTEIN"/>
    <property type="match status" value="1"/>
</dbReference>